<dbReference type="EMBL" id="AUWY01000019">
    <property type="protein sequence ID" value="EQB34101.1"/>
    <property type="molecule type" value="Genomic_DNA"/>
</dbReference>
<dbReference type="Proteomes" id="UP000015523">
    <property type="component" value="Unassembled WGS sequence"/>
</dbReference>
<dbReference type="Gene3D" id="1.10.150.690">
    <property type="entry name" value="DUF2063"/>
    <property type="match status" value="1"/>
</dbReference>
<reference evidence="2 3" key="1">
    <citation type="journal article" date="2013" name="Genome Announc.">
        <title>Draft Genome Sequence of Sphingobium ummariense Strain RL-3, a Hexachlorocyclohexane-Degrading Bacterium.</title>
        <authorList>
            <person name="Kohli P."/>
            <person name="Dua A."/>
            <person name="Sangwan N."/>
            <person name="Oldach P."/>
            <person name="Khurana J.P."/>
            <person name="Lal R."/>
        </authorList>
    </citation>
    <scope>NUCLEOTIDE SEQUENCE [LARGE SCALE GENOMIC DNA]</scope>
    <source>
        <strain evidence="2 3">RL-3</strain>
    </source>
</reference>
<proteinExistence type="predicted"/>
<dbReference type="PATRIC" id="fig|1346791.3.peg.60"/>
<accession>T0J821</accession>
<protein>
    <recommendedName>
        <fullName evidence="1">Putative DNA-binding domain-containing protein</fullName>
    </recommendedName>
</protein>
<organism evidence="2 3">
    <name type="scientific">Sphingobium ummariense RL-3</name>
    <dbReference type="NCBI Taxonomy" id="1346791"/>
    <lineage>
        <taxon>Bacteria</taxon>
        <taxon>Pseudomonadati</taxon>
        <taxon>Pseudomonadota</taxon>
        <taxon>Alphaproteobacteria</taxon>
        <taxon>Sphingomonadales</taxon>
        <taxon>Sphingomonadaceae</taxon>
        <taxon>Sphingobium</taxon>
    </lineage>
</organism>
<evidence type="ECO:0000313" key="3">
    <source>
        <dbReference type="Proteomes" id="UP000015523"/>
    </source>
</evidence>
<sequence length="248" mass="26665">MSLAALQADFRHWLEQSDEAAAARLGSDRSAGLAVYQNNYRAQLMACLVDAFPQTLAWLGEAAFESAAAHHIDAVPPSSWSLDHYPGGFPATLAALYPRDPEIAELAQLEWLLSEIFVATDAWPLTLDMLSEVDWERATLRLVPGALTIALSTNAAAIWTALNAGEEPPAAALLPEEEALLLWRQGFTSCFRRLDADEATLLSSLADGRAFADLCAALAADRGEEAGLQRAGELLARWAGEECLASSV</sequence>
<comment type="caution">
    <text evidence="2">The sequence shown here is derived from an EMBL/GenBank/DDBJ whole genome shotgun (WGS) entry which is preliminary data.</text>
</comment>
<dbReference type="RefSeq" id="WP_021316135.1">
    <property type="nucleotide sequence ID" value="NZ_AUWY01000019.1"/>
</dbReference>
<gene>
    <name evidence="2" type="ORF">M529_00360</name>
</gene>
<dbReference type="eggNOG" id="COG3219">
    <property type="taxonomic scope" value="Bacteria"/>
</dbReference>
<evidence type="ECO:0000313" key="2">
    <source>
        <dbReference type="EMBL" id="EQB34101.1"/>
    </source>
</evidence>
<feature type="domain" description="Putative DNA-binding" evidence="1">
    <location>
        <begin position="6"/>
        <end position="91"/>
    </location>
</feature>
<keyword evidence="3" id="KW-1185">Reference proteome</keyword>
<dbReference type="OrthoDB" id="343356at2"/>
<evidence type="ECO:0000259" key="1">
    <source>
        <dbReference type="Pfam" id="PF09836"/>
    </source>
</evidence>
<dbReference type="InterPro" id="IPR044922">
    <property type="entry name" value="DUF2063_N_sf"/>
</dbReference>
<dbReference type="InterPro" id="IPR018640">
    <property type="entry name" value="DUF2063"/>
</dbReference>
<dbReference type="STRING" id="1346791.M529_00360"/>
<dbReference type="Pfam" id="PF09836">
    <property type="entry name" value="DUF2063"/>
    <property type="match status" value="1"/>
</dbReference>
<name>T0J821_9SPHN</name>
<dbReference type="AlphaFoldDB" id="T0J821"/>